<dbReference type="EMBL" id="KL584759">
    <property type="protein sequence ID" value="KEQ95385.1"/>
    <property type="molecule type" value="Genomic_DNA"/>
</dbReference>
<protein>
    <submittedName>
        <fullName evidence="1">Uncharacterized protein</fullName>
    </submittedName>
</protein>
<proteinExistence type="predicted"/>
<evidence type="ECO:0000313" key="2">
    <source>
        <dbReference type="Proteomes" id="UP000030641"/>
    </source>
</evidence>
<organism evidence="1 2">
    <name type="scientific">Aureobasidium subglaciale (strain EXF-2481)</name>
    <name type="common">Aureobasidium pullulans var. subglaciale</name>
    <dbReference type="NCBI Taxonomy" id="1043005"/>
    <lineage>
        <taxon>Eukaryota</taxon>
        <taxon>Fungi</taxon>
        <taxon>Dikarya</taxon>
        <taxon>Ascomycota</taxon>
        <taxon>Pezizomycotina</taxon>
        <taxon>Dothideomycetes</taxon>
        <taxon>Dothideomycetidae</taxon>
        <taxon>Dothideales</taxon>
        <taxon>Saccotheciaceae</taxon>
        <taxon>Aureobasidium</taxon>
    </lineage>
</organism>
<evidence type="ECO:0000313" key="1">
    <source>
        <dbReference type="EMBL" id="KEQ95385.1"/>
    </source>
</evidence>
<name>A0A074YCB0_AURSE</name>
<dbReference type="OrthoDB" id="10254945at2759"/>
<dbReference type="Proteomes" id="UP000030641">
    <property type="component" value="Unassembled WGS sequence"/>
</dbReference>
<gene>
    <name evidence="1" type="ORF">AUEXF2481DRAFT_29466</name>
</gene>
<dbReference type="InParanoid" id="A0A074YCB0"/>
<dbReference type="AlphaFoldDB" id="A0A074YCB0"/>
<dbReference type="HOGENOM" id="CLU_043962_0_0_1"/>
<sequence>MPDYHPVVEKYGLQVLEAAGFLNDTDVQMTPDLRGQLAIAGYRNPEGEMRKMLHPVFRRDLWTNASKAQFAVMQPSILLATAILDDPVTLCYFHALTVPAKEMETLSLDTCTVRTECKVMEIPEYLTAVEQNEILDKLCKTREWIQWTLTDSLFAATGQTNRIEDEVGNKRPASSSKTAQSMIEISSYFTEVLLYHRALKTNPHDSRHEDIHLDTLLTAGIKPSHLRSQISLNSSMNRTIIQLTITLLHEFTHAFTIAWHERQDSSPSSPSSLHASIADTMQDVLKEPFCPGNKSNEQGFCFENYIFGGVVKPIHTLLPVLSDAFVAQQMCLAVLGLSISQTWDIWAENDGSHDMGIVDDSNNMTSPLERGNDIQFPVPAKWVSWLVGERCWGEEVQRFGLQVAVKVPKVKGWGVVRKEQGERGVWGTGEERWGGCGRGG</sequence>
<reference evidence="1 2" key="1">
    <citation type="journal article" date="2014" name="BMC Genomics">
        <title>Genome sequencing of four Aureobasidium pullulans varieties: biotechnological potential, stress tolerance, and description of new species.</title>
        <authorList>
            <person name="Gostin Ar C."/>
            <person name="Ohm R.A."/>
            <person name="Kogej T."/>
            <person name="Sonjak S."/>
            <person name="Turk M."/>
            <person name="Zajc J."/>
            <person name="Zalar P."/>
            <person name="Grube M."/>
            <person name="Sun H."/>
            <person name="Han J."/>
            <person name="Sharma A."/>
            <person name="Chiniquy J."/>
            <person name="Ngan C.Y."/>
            <person name="Lipzen A."/>
            <person name="Barry K."/>
            <person name="Grigoriev I.V."/>
            <person name="Gunde-Cimerman N."/>
        </authorList>
    </citation>
    <scope>NUCLEOTIDE SEQUENCE [LARGE SCALE GENOMIC DNA]</scope>
    <source>
        <strain evidence="1 2">EXF-2481</strain>
    </source>
</reference>
<accession>A0A074YCB0</accession>
<keyword evidence="2" id="KW-1185">Reference proteome</keyword>
<dbReference type="RefSeq" id="XP_013343796.1">
    <property type="nucleotide sequence ID" value="XM_013488342.1"/>
</dbReference>
<dbReference type="GeneID" id="25363973"/>